<organism evidence="4 5">
    <name type="scientific">Plectonema radiosum NIES-515</name>
    <dbReference type="NCBI Taxonomy" id="2986073"/>
    <lineage>
        <taxon>Bacteria</taxon>
        <taxon>Bacillati</taxon>
        <taxon>Cyanobacteriota</taxon>
        <taxon>Cyanophyceae</taxon>
        <taxon>Oscillatoriophycideae</taxon>
        <taxon>Oscillatoriales</taxon>
        <taxon>Microcoleaceae</taxon>
        <taxon>Plectonema</taxon>
    </lineage>
</organism>
<dbReference type="RefSeq" id="WP_263747286.1">
    <property type="nucleotide sequence ID" value="NZ_JAOWRF010000276.1"/>
</dbReference>
<feature type="domain" description="Bacteriophage T5 Orf172 DNA-binding" evidence="3">
    <location>
        <begin position="325"/>
        <end position="407"/>
    </location>
</feature>
<dbReference type="EMBL" id="JAOWRF010000276">
    <property type="protein sequence ID" value="MCV3215639.1"/>
    <property type="molecule type" value="Genomic_DNA"/>
</dbReference>
<proteinExistence type="predicted"/>
<keyword evidence="5" id="KW-1185">Reference proteome</keyword>
<comment type="caution">
    <text evidence="4">The sequence shown here is derived from an EMBL/GenBank/DDBJ whole genome shotgun (WGS) entry which is preliminary data.</text>
</comment>
<dbReference type="InterPro" id="IPR018306">
    <property type="entry name" value="Phage_T5_Orf172_DNA-bd"/>
</dbReference>
<reference evidence="4 5" key="1">
    <citation type="submission" date="2022-10" db="EMBL/GenBank/DDBJ databases">
        <title>Identification of biosynthetic pathway for the production of the potent trypsin inhibitor radiosumin.</title>
        <authorList>
            <person name="Fewer D.P."/>
            <person name="Delbaje E."/>
            <person name="Ouyang X."/>
            <person name="Agostino P.D."/>
            <person name="Wahlsten M."/>
            <person name="Jokela J."/>
            <person name="Permi P."/>
            <person name="Haapaniemi E."/>
            <person name="Koistinen H."/>
        </authorList>
    </citation>
    <scope>NUCLEOTIDE SEQUENCE [LARGE SCALE GENOMIC DNA]</scope>
    <source>
        <strain evidence="4 5">NIES-515</strain>
    </source>
</reference>
<evidence type="ECO:0000313" key="4">
    <source>
        <dbReference type="EMBL" id="MCV3215639.1"/>
    </source>
</evidence>
<accession>A0ABT3B2N8</accession>
<feature type="region of interest" description="Disordered" evidence="2">
    <location>
        <begin position="226"/>
        <end position="259"/>
    </location>
</feature>
<dbReference type="Proteomes" id="UP001526143">
    <property type="component" value="Unassembled WGS sequence"/>
</dbReference>
<evidence type="ECO:0000256" key="1">
    <source>
        <dbReference type="SAM" id="Coils"/>
    </source>
</evidence>
<name>A0ABT3B2N8_9CYAN</name>
<dbReference type="InterPro" id="IPR025280">
    <property type="entry name" value="SNIPE"/>
</dbReference>
<evidence type="ECO:0000259" key="3">
    <source>
        <dbReference type="SMART" id="SM00974"/>
    </source>
</evidence>
<gene>
    <name evidence="4" type="ORF">OGM63_19330</name>
</gene>
<dbReference type="Pfam" id="PF13455">
    <property type="entry name" value="MUG113"/>
    <property type="match status" value="1"/>
</dbReference>
<sequence>MSLTLLGLVILVAGLIAALAQALIQESRLRKKLRKYDTLDNKEVYERELELNIRLKQGEVAELENQKESLNIQIRNITQKVRELDAKAYLQSIDSYEPKYDFISSGDYLLRLREIKSQQERMRGNNQAYICDTQWSVRESKREGKKMITDLLKVVEFAFEDRCKYAIKEVKYNNVDSFKKNLNNTFVKINKLLKTIECKISPEYLQLKLIELDIQYELEYKKQQERDKEQEIKKQNKENQALDKVRKKAEEAEERENLHQQELEQLQQQIEKIEQSEDEKLKQLQSQIQQLKQQLLQDKSDKERAISESRKLKSGYIYIISNIGSLGRDVYRICNTNRQKEDEYISEMNPAVPFRFDIHFKIFSEDASDTLENLHQRFADKRVNVVNTRKEFFKVSMDEIKQAVEEIVKKTGFLRIDKFEAAPEANEYRQTLAARKQHQHLTSDDSYLKEDEIA</sequence>
<evidence type="ECO:0000313" key="5">
    <source>
        <dbReference type="Proteomes" id="UP001526143"/>
    </source>
</evidence>
<evidence type="ECO:0000256" key="2">
    <source>
        <dbReference type="SAM" id="MobiDB-lite"/>
    </source>
</evidence>
<feature type="coiled-coil region" evidence="1">
    <location>
        <begin position="46"/>
        <end position="87"/>
    </location>
</feature>
<keyword evidence="1" id="KW-0175">Coiled coil</keyword>
<dbReference type="Pfam" id="PF13250">
    <property type="entry name" value="SNIPE"/>
    <property type="match status" value="1"/>
</dbReference>
<dbReference type="SMART" id="SM00974">
    <property type="entry name" value="T5orf172"/>
    <property type="match status" value="1"/>
</dbReference>
<protein>
    <submittedName>
        <fullName evidence="4">DUF4041 domain-containing protein</fullName>
    </submittedName>
</protein>